<feature type="region of interest" description="Disordered" evidence="1">
    <location>
        <begin position="1"/>
        <end position="24"/>
    </location>
</feature>
<feature type="compositionally biased region" description="Polar residues" evidence="1">
    <location>
        <begin position="1"/>
        <end position="12"/>
    </location>
</feature>
<proteinExistence type="predicted"/>
<evidence type="ECO:0000313" key="3">
    <source>
        <dbReference type="Proteomes" id="UP000095192"/>
    </source>
</evidence>
<dbReference type="Proteomes" id="UP000095192">
    <property type="component" value="Unassembled WGS sequence"/>
</dbReference>
<gene>
    <name evidence="2" type="ORF">cyc_05717</name>
</gene>
<evidence type="ECO:0000256" key="1">
    <source>
        <dbReference type="SAM" id="MobiDB-lite"/>
    </source>
</evidence>
<dbReference type="InParanoid" id="A0A1D3D7V1"/>
<dbReference type="AlphaFoldDB" id="A0A1D3D7V1"/>
<evidence type="ECO:0000313" key="2">
    <source>
        <dbReference type="EMBL" id="OEH79537.1"/>
    </source>
</evidence>
<name>A0A1D3D7V1_9EIME</name>
<keyword evidence="3" id="KW-1185">Reference proteome</keyword>
<comment type="caution">
    <text evidence="2">The sequence shown here is derived from an EMBL/GenBank/DDBJ whole genome shotgun (WGS) entry which is preliminary data.</text>
</comment>
<organism evidence="2 3">
    <name type="scientific">Cyclospora cayetanensis</name>
    <dbReference type="NCBI Taxonomy" id="88456"/>
    <lineage>
        <taxon>Eukaryota</taxon>
        <taxon>Sar</taxon>
        <taxon>Alveolata</taxon>
        <taxon>Apicomplexa</taxon>
        <taxon>Conoidasida</taxon>
        <taxon>Coccidia</taxon>
        <taxon>Eucoccidiorida</taxon>
        <taxon>Eimeriorina</taxon>
        <taxon>Eimeriidae</taxon>
        <taxon>Cyclospora</taxon>
    </lineage>
</organism>
<dbReference type="VEuPathDB" id="ToxoDB:cyc_05717"/>
<dbReference type="EMBL" id="JROU02000351">
    <property type="protein sequence ID" value="OEH79537.1"/>
    <property type="molecule type" value="Genomic_DNA"/>
</dbReference>
<accession>A0A1D3D7V1</accession>
<reference evidence="2 3" key="1">
    <citation type="journal article" date="2016" name="BMC Genomics">
        <title>Comparative genomics reveals Cyclospora cayetanensis possesses coccidia-like metabolism and invasion components but unique surface antigens.</title>
        <authorList>
            <person name="Liu S."/>
            <person name="Wang L."/>
            <person name="Zheng H."/>
            <person name="Xu Z."/>
            <person name="Roellig D.M."/>
            <person name="Li N."/>
            <person name="Frace M.A."/>
            <person name="Tang K."/>
            <person name="Arrowood M.J."/>
            <person name="Moss D.M."/>
            <person name="Zhang L."/>
            <person name="Feng Y."/>
            <person name="Xiao L."/>
        </authorList>
    </citation>
    <scope>NUCLEOTIDE SEQUENCE [LARGE SCALE GENOMIC DNA]</scope>
    <source>
        <strain evidence="2 3">CHN_HEN01</strain>
    </source>
</reference>
<protein>
    <submittedName>
        <fullName evidence="2">Uncharacterized protein</fullName>
    </submittedName>
</protein>
<sequence length="72" mass="8081">MPRAFTTPQEGGTHNRRPAGRGPQELYVQQRMTEIARGRLTAMQQSFKGTATPEEHHATALLSFRKALFQSV</sequence>